<dbReference type="RefSeq" id="WP_077539958.1">
    <property type="nucleotide sequence ID" value="NZ_CP019633.1"/>
</dbReference>
<comment type="catalytic activity">
    <reaction evidence="1">
        <text>a 1,2-diacyl-sn-glycero-3-phosphate + CTP + H(+) = a CDP-1,2-diacyl-sn-glycerol + diphosphate</text>
        <dbReference type="Rhea" id="RHEA:16229"/>
        <dbReference type="ChEBI" id="CHEBI:15378"/>
        <dbReference type="ChEBI" id="CHEBI:33019"/>
        <dbReference type="ChEBI" id="CHEBI:37563"/>
        <dbReference type="ChEBI" id="CHEBI:58332"/>
        <dbReference type="ChEBI" id="CHEBI:58608"/>
        <dbReference type="EC" id="2.7.7.41"/>
    </reaction>
</comment>
<name>A0A1Q2HPQ9_9BACT</name>
<evidence type="ECO:0000256" key="11">
    <source>
        <dbReference type="ARBA" id="ARBA00022692"/>
    </source>
</evidence>
<evidence type="ECO:0000256" key="2">
    <source>
        <dbReference type="ARBA" id="ARBA00004651"/>
    </source>
</evidence>
<feature type="transmembrane region" description="Helical" evidence="24">
    <location>
        <begin position="263"/>
        <end position="284"/>
    </location>
</feature>
<sequence>MVKQRIFFGIIMAASATLLCWLDSVLIWRTGSGEQVQGFIWAFIAEAMMLSAVNEFSKLVKGKGARVFPLASYIGASLFCLSYFLKQFGFAFEISQAYLHLIIMFAAVLSAVLLSFIAQGRAKTNEGTILNCGATVFTVMYWGFFSSFFLAIRVEHSISALILFVAVVKMCDVGAYTFGKIFGHTKFAPLVSPKKTWEGMVGGCIFSAVTGVLFSVIFSVMLWWQGAIFGIIFAFAGQLGDLAESMLKRDAGIKDSGDKLPGFGGVLDIVDSLVFTAPFAYLFFNIVG</sequence>
<evidence type="ECO:0000313" key="25">
    <source>
        <dbReference type="EMBL" id="AQQ09360.1"/>
    </source>
</evidence>
<dbReference type="KEGG" id="pbu:L21SP3_01164"/>
<keyword evidence="13 24" id="KW-1133">Transmembrane helix</keyword>
<feature type="transmembrane region" description="Helical" evidence="24">
    <location>
        <begin position="68"/>
        <end position="85"/>
    </location>
</feature>
<keyword evidence="11 24" id="KW-0812">Transmembrane</keyword>
<evidence type="ECO:0000256" key="13">
    <source>
        <dbReference type="ARBA" id="ARBA00022989"/>
    </source>
</evidence>
<feature type="transmembrane region" description="Helical" evidence="24">
    <location>
        <begin position="97"/>
        <end position="117"/>
    </location>
</feature>
<comment type="pathway">
    <text evidence="3">Phospholipid metabolism; CDP-diacylglycerol biosynthesis; CDP-diacylglycerol from sn-glycerol 3-phosphate: step 3/3.</text>
</comment>
<dbReference type="PANTHER" id="PTHR46382:SF1">
    <property type="entry name" value="PHOSPHATIDATE CYTIDYLYLTRANSFERASE"/>
    <property type="match status" value="1"/>
</dbReference>
<accession>A0A1Q2HPQ9</accession>
<keyword evidence="16" id="KW-0594">Phospholipid biosynthesis</keyword>
<evidence type="ECO:0000256" key="14">
    <source>
        <dbReference type="ARBA" id="ARBA00023098"/>
    </source>
</evidence>
<evidence type="ECO:0000256" key="19">
    <source>
        <dbReference type="ARBA" id="ARBA00031825"/>
    </source>
</evidence>
<organism evidence="25 26">
    <name type="scientific">Sedimentisphaera cyanobacteriorum</name>
    <dbReference type="NCBI Taxonomy" id="1940790"/>
    <lineage>
        <taxon>Bacteria</taxon>
        <taxon>Pseudomonadati</taxon>
        <taxon>Planctomycetota</taxon>
        <taxon>Phycisphaerae</taxon>
        <taxon>Sedimentisphaerales</taxon>
        <taxon>Sedimentisphaeraceae</taxon>
        <taxon>Sedimentisphaera</taxon>
    </lineage>
</organism>
<feature type="transmembrane region" description="Helical" evidence="24">
    <location>
        <begin position="39"/>
        <end position="56"/>
    </location>
</feature>
<evidence type="ECO:0000256" key="5">
    <source>
        <dbReference type="ARBA" id="ARBA00010185"/>
    </source>
</evidence>
<evidence type="ECO:0000256" key="18">
    <source>
        <dbReference type="ARBA" id="ARBA00029893"/>
    </source>
</evidence>
<evidence type="ECO:0000256" key="6">
    <source>
        <dbReference type="ARBA" id="ARBA00012487"/>
    </source>
</evidence>
<feature type="transmembrane region" description="Helical" evidence="24">
    <location>
        <begin position="7"/>
        <end position="27"/>
    </location>
</feature>
<keyword evidence="14" id="KW-0443">Lipid metabolism</keyword>
<feature type="transmembrane region" description="Helical" evidence="24">
    <location>
        <begin position="129"/>
        <end position="152"/>
    </location>
</feature>
<dbReference type="Proteomes" id="UP000188273">
    <property type="component" value="Chromosome"/>
</dbReference>
<evidence type="ECO:0000256" key="16">
    <source>
        <dbReference type="ARBA" id="ARBA00023209"/>
    </source>
</evidence>
<evidence type="ECO:0000256" key="12">
    <source>
        <dbReference type="ARBA" id="ARBA00022695"/>
    </source>
</evidence>
<proteinExistence type="inferred from homology"/>
<evidence type="ECO:0000256" key="17">
    <source>
        <dbReference type="ARBA" id="ARBA00023264"/>
    </source>
</evidence>
<evidence type="ECO:0000256" key="3">
    <source>
        <dbReference type="ARBA" id="ARBA00005119"/>
    </source>
</evidence>
<gene>
    <name evidence="25" type="primary">cdsA</name>
    <name evidence="25" type="ORF">L21SP3_01164</name>
</gene>
<dbReference type="EC" id="2.7.7.41" evidence="6"/>
<keyword evidence="9" id="KW-0444">Lipid biosynthesis</keyword>
<evidence type="ECO:0000256" key="4">
    <source>
        <dbReference type="ARBA" id="ARBA00005189"/>
    </source>
</evidence>
<evidence type="ECO:0000256" key="7">
    <source>
        <dbReference type="ARBA" id="ARBA00019373"/>
    </source>
</evidence>
<evidence type="ECO:0000256" key="15">
    <source>
        <dbReference type="ARBA" id="ARBA00023136"/>
    </source>
</evidence>
<comment type="similarity">
    <text evidence="5">Belongs to the CDS family.</text>
</comment>
<keyword evidence="8" id="KW-1003">Cell membrane</keyword>
<dbReference type="OrthoDB" id="9799199at2"/>
<evidence type="ECO:0000256" key="9">
    <source>
        <dbReference type="ARBA" id="ARBA00022516"/>
    </source>
</evidence>
<keyword evidence="17" id="KW-1208">Phospholipid metabolism</keyword>
<feature type="transmembrane region" description="Helical" evidence="24">
    <location>
        <begin position="158"/>
        <end position="178"/>
    </location>
</feature>
<dbReference type="GO" id="GO:0016024">
    <property type="term" value="P:CDP-diacylglycerol biosynthetic process"/>
    <property type="evidence" value="ECO:0007669"/>
    <property type="project" value="TreeGrafter"/>
</dbReference>
<evidence type="ECO:0000313" key="26">
    <source>
        <dbReference type="Proteomes" id="UP000188273"/>
    </source>
</evidence>
<feature type="transmembrane region" description="Helical" evidence="24">
    <location>
        <begin position="199"/>
        <end position="217"/>
    </location>
</feature>
<dbReference type="STRING" id="1940790.L21SP3_01164"/>
<evidence type="ECO:0000256" key="1">
    <source>
        <dbReference type="ARBA" id="ARBA00001698"/>
    </source>
</evidence>
<evidence type="ECO:0000256" key="10">
    <source>
        <dbReference type="ARBA" id="ARBA00022679"/>
    </source>
</evidence>
<evidence type="ECO:0000256" key="8">
    <source>
        <dbReference type="ARBA" id="ARBA00022475"/>
    </source>
</evidence>
<keyword evidence="15 24" id="KW-0472">Membrane</keyword>
<keyword evidence="12 25" id="KW-0548">Nucleotidyltransferase</keyword>
<keyword evidence="10 25" id="KW-0808">Transferase</keyword>
<dbReference type="GO" id="GO:0004605">
    <property type="term" value="F:phosphatidate cytidylyltransferase activity"/>
    <property type="evidence" value="ECO:0007669"/>
    <property type="project" value="UniProtKB-EC"/>
</dbReference>
<protein>
    <recommendedName>
        <fullName evidence="7">Phosphatidate cytidylyltransferase</fullName>
        <ecNumber evidence="6">2.7.7.41</ecNumber>
    </recommendedName>
    <alternativeName>
        <fullName evidence="20">CDP-DAG synthase</fullName>
    </alternativeName>
    <alternativeName>
        <fullName evidence="22">CDP-DG synthase</fullName>
    </alternativeName>
    <alternativeName>
        <fullName evidence="18">CDP-diacylglycerol synthase</fullName>
    </alternativeName>
    <alternativeName>
        <fullName evidence="21">CDP-diglyceride pyrophosphorylase</fullName>
    </alternativeName>
    <alternativeName>
        <fullName evidence="23">CDP-diglyceride synthase</fullName>
    </alternativeName>
    <alternativeName>
        <fullName evidence="19">CTP:phosphatidate cytidylyltransferase</fullName>
    </alternativeName>
</protein>
<evidence type="ECO:0000256" key="21">
    <source>
        <dbReference type="ARBA" id="ARBA00032396"/>
    </source>
</evidence>
<dbReference type="GO" id="GO:0005886">
    <property type="term" value="C:plasma membrane"/>
    <property type="evidence" value="ECO:0007669"/>
    <property type="project" value="UniProtKB-SubCell"/>
</dbReference>
<dbReference type="AlphaFoldDB" id="A0A1Q2HPQ9"/>
<dbReference type="PANTHER" id="PTHR46382">
    <property type="entry name" value="PHOSPHATIDATE CYTIDYLYLTRANSFERASE"/>
    <property type="match status" value="1"/>
</dbReference>
<comment type="pathway">
    <text evidence="4">Lipid metabolism.</text>
</comment>
<evidence type="ECO:0000256" key="23">
    <source>
        <dbReference type="ARBA" id="ARBA00033406"/>
    </source>
</evidence>
<evidence type="ECO:0000256" key="20">
    <source>
        <dbReference type="ARBA" id="ARBA00032253"/>
    </source>
</evidence>
<dbReference type="EMBL" id="CP019633">
    <property type="protein sequence ID" value="AQQ09360.1"/>
    <property type="molecule type" value="Genomic_DNA"/>
</dbReference>
<keyword evidence="26" id="KW-1185">Reference proteome</keyword>
<evidence type="ECO:0000256" key="24">
    <source>
        <dbReference type="SAM" id="Phobius"/>
    </source>
</evidence>
<dbReference type="Pfam" id="PF01148">
    <property type="entry name" value="CTP_transf_1"/>
    <property type="match status" value="1"/>
</dbReference>
<reference evidence="26" key="1">
    <citation type="submission" date="2017-02" db="EMBL/GenBank/DDBJ databases">
        <title>Comparative genomics and description of representatives of a novel lineage of planctomycetes thriving in anoxic sediments.</title>
        <authorList>
            <person name="Spring S."/>
            <person name="Bunk B."/>
            <person name="Sproer C."/>
            <person name="Klenk H.-P."/>
        </authorList>
    </citation>
    <scope>NUCLEOTIDE SEQUENCE [LARGE SCALE GENOMIC DNA]</scope>
    <source>
        <strain evidence="26">L21-RPul-D3</strain>
    </source>
</reference>
<evidence type="ECO:0000256" key="22">
    <source>
        <dbReference type="ARBA" id="ARBA00032743"/>
    </source>
</evidence>
<comment type="subcellular location">
    <subcellularLocation>
        <location evidence="2">Cell membrane</location>
        <topology evidence="2">Multi-pass membrane protein</topology>
    </subcellularLocation>
</comment>